<dbReference type="Proteomes" id="UP000239504">
    <property type="component" value="Unassembled WGS sequence"/>
</dbReference>
<comment type="caution">
    <text evidence="2">The sequence shown here is derived from an EMBL/GenBank/DDBJ whole genome shotgun (WGS) entry which is preliminary data.</text>
</comment>
<sequence length="158" mass="17331">MVKIKPLEDIIRSHAFFDGLTPDISSLIAGCARNVRFKAGEMIYRLGDAADTFYVVRHGRVALEMPAAGKALCVETLDGGDILNASWLVPPYTCRFDARAVDDTRAIAFDAVCLRQKCDADSAVGYDLMKRFVPVMVERLTHARIQAMDLYAGGSTAQ</sequence>
<reference evidence="2 3" key="1">
    <citation type="submission" date="2017-12" db="EMBL/GenBank/DDBJ databases">
        <authorList>
            <person name="Hurst M.R.H."/>
        </authorList>
    </citation>
    <scope>NUCLEOTIDE SEQUENCE [LARGE SCALE GENOMIC DNA]</scope>
    <source>
        <strain evidence="2 3">SY-3-19</strain>
    </source>
</reference>
<gene>
    <name evidence="2" type="ORF">CW354_16415</name>
</gene>
<dbReference type="EMBL" id="PJCH01000015">
    <property type="protein sequence ID" value="PQA85968.1"/>
    <property type="molecule type" value="Genomic_DNA"/>
</dbReference>
<dbReference type="InterPro" id="IPR000595">
    <property type="entry name" value="cNMP-bd_dom"/>
</dbReference>
<keyword evidence="3" id="KW-1185">Reference proteome</keyword>
<protein>
    <submittedName>
        <fullName evidence="2">Crp/Fnr family transcriptional regulator</fullName>
    </submittedName>
</protein>
<proteinExistence type="predicted"/>
<evidence type="ECO:0000313" key="3">
    <source>
        <dbReference type="Proteomes" id="UP000239504"/>
    </source>
</evidence>
<dbReference type="CDD" id="cd00038">
    <property type="entry name" value="CAP_ED"/>
    <property type="match status" value="1"/>
</dbReference>
<dbReference type="InterPro" id="IPR014710">
    <property type="entry name" value="RmlC-like_jellyroll"/>
</dbReference>
<feature type="domain" description="Cyclic nucleotide-binding" evidence="1">
    <location>
        <begin position="16"/>
        <end position="116"/>
    </location>
</feature>
<name>A0A2S7K0L5_9PROT</name>
<dbReference type="AlphaFoldDB" id="A0A2S7K0L5"/>
<dbReference type="Pfam" id="PF00027">
    <property type="entry name" value="cNMP_binding"/>
    <property type="match status" value="1"/>
</dbReference>
<dbReference type="Gene3D" id="2.60.120.10">
    <property type="entry name" value="Jelly Rolls"/>
    <property type="match status" value="1"/>
</dbReference>
<organism evidence="2 3">
    <name type="scientific">Hyphococcus luteus</name>
    <dbReference type="NCBI Taxonomy" id="2058213"/>
    <lineage>
        <taxon>Bacteria</taxon>
        <taxon>Pseudomonadati</taxon>
        <taxon>Pseudomonadota</taxon>
        <taxon>Alphaproteobacteria</taxon>
        <taxon>Parvularculales</taxon>
        <taxon>Parvularculaceae</taxon>
        <taxon>Hyphococcus</taxon>
    </lineage>
</organism>
<dbReference type="PROSITE" id="PS50042">
    <property type="entry name" value="CNMP_BINDING_3"/>
    <property type="match status" value="1"/>
</dbReference>
<dbReference type="RefSeq" id="WP_104831181.1">
    <property type="nucleotide sequence ID" value="NZ_PJCH01000015.1"/>
</dbReference>
<evidence type="ECO:0000259" key="1">
    <source>
        <dbReference type="PROSITE" id="PS50042"/>
    </source>
</evidence>
<dbReference type="SMART" id="SM00100">
    <property type="entry name" value="cNMP"/>
    <property type="match status" value="1"/>
</dbReference>
<accession>A0A2S7K0L5</accession>
<dbReference type="InterPro" id="IPR018490">
    <property type="entry name" value="cNMP-bd_dom_sf"/>
</dbReference>
<dbReference type="OrthoDB" id="9786503at2"/>
<evidence type="ECO:0000313" key="2">
    <source>
        <dbReference type="EMBL" id="PQA85968.1"/>
    </source>
</evidence>
<dbReference type="SUPFAM" id="SSF51206">
    <property type="entry name" value="cAMP-binding domain-like"/>
    <property type="match status" value="1"/>
</dbReference>